<dbReference type="InterPro" id="IPR008284">
    <property type="entry name" value="MoCF_biosynth_CS"/>
</dbReference>
<sequence length="418" mass="43578">MIGYDEALAIIDGNCAVLPRERIPASQAMGRVLAMAVDSPDDLPPFANSAMDGFALRAGTGMLPAGSEFIVAGACAAGDGQAQGGEGAWEIMTGACVPDGLDTVVPVEQVEVLGRDAQERPQRIRLRADVAPGQHLRRRGEDVRQGTQVVAAGQLLRAPHLALLAALGVATVEVVARPRVALINTGRELVDNPVQPLEPGQIRDSNGPLLAARLAAAGAELVHQQVVGDEPQAFEAALQAALAAGANVLLSTGAVSMGRYDFVPDTLRGLGARIHFHKVRVRPGKPLLFARLAGGQLYFGLPGNPVSSAVGLRFFVEPALRGLLGLPPERPLRVPLATPAGKPVALRRHLKARLVCDGQGQLQAQVLAGQESFRIAPLLQSNAWAVIAEDAGEVPVGGLVDIYGPGHLQGAQPEGMAE</sequence>
<dbReference type="InterPro" id="IPR036688">
    <property type="entry name" value="MoeA_C_domain_IV_sf"/>
</dbReference>
<dbReference type="InterPro" id="IPR038987">
    <property type="entry name" value="MoeA-like"/>
</dbReference>
<comment type="caution">
    <text evidence="8">The sequence shown here is derived from an EMBL/GenBank/DDBJ whole genome shotgun (WGS) entry which is preliminary data.</text>
</comment>
<protein>
    <recommendedName>
        <fullName evidence="6">Molybdopterin molybdenumtransferase</fullName>
        <ecNumber evidence="6">2.10.1.1</ecNumber>
    </recommendedName>
</protein>
<evidence type="ECO:0000256" key="4">
    <source>
        <dbReference type="ARBA" id="ARBA00023150"/>
    </source>
</evidence>
<evidence type="ECO:0000256" key="5">
    <source>
        <dbReference type="ARBA" id="ARBA00047317"/>
    </source>
</evidence>
<dbReference type="PANTHER" id="PTHR10192:SF5">
    <property type="entry name" value="GEPHYRIN"/>
    <property type="match status" value="1"/>
</dbReference>
<evidence type="ECO:0000256" key="1">
    <source>
        <dbReference type="ARBA" id="ARBA00002901"/>
    </source>
</evidence>
<dbReference type="Pfam" id="PF03453">
    <property type="entry name" value="MoeA_N"/>
    <property type="match status" value="1"/>
</dbReference>
<dbReference type="PANTHER" id="PTHR10192">
    <property type="entry name" value="MOLYBDOPTERIN BIOSYNTHESIS PROTEIN"/>
    <property type="match status" value="1"/>
</dbReference>
<dbReference type="Gene3D" id="3.90.105.10">
    <property type="entry name" value="Molybdopterin biosynthesis moea protein, domain 2"/>
    <property type="match status" value="1"/>
</dbReference>
<dbReference type="SUPFAM" id="SSF53218">
    <property type="entry name" value="Molybdenum cofactor biosynthesis proteins"/>
    <property type="match status" value="1"/>
</dbReference>
<evidence type="ECO:0000256" key="6">
    <source>
        <dbReference type="RuleBase" id="RU365090"/>
    </source>
</evidence>
<dbReference type="Pfam" id="PF00994">
    <property type="entry name" value="MoCF_biosynth"/>
    <property type="match status" value="1"/>
</dbReference>
<keyword evidence="6" id="KW-0460">Magnesium</keyword>
<keyword evidence="6" id="KW-0808">Transferase</keyword>
<dbReference type="NCBIfam" id="TIGR00177">
    <property type="entry name" value="molyb_syn"/>
    <property type="match status" value="1"/>
</dbReference>
<keyword evidence="4 6" id="KW-0501">Molybdenum cofactor biosynthesis</keyword>
<dbReference type="CDD" id="cd00887">
    <property type="entry name" value="MoeA"/>
    <property type="match status" value="1"/>
</dbReference>
<dbReference type="RefSeq" id="WP_265127481.1">
    <property type="nucleotide sequence ID" value="NZ_JAPCHY010000005.1"/>
</dbReference>
<organism evidence="8 9">
    <name type="scientific">Xanthomonas chitinilytica</name>
    <dbReference type="NCBI Taxonomy" id="2989819"/>
    <lineage>
        <taxon>Bacteria</taxon>
        <taxon>Pseudomonadati</taxon>
        <taxon>Pseudomonadota</taxon>
        <taxon>Gammaproteobacteria</taxon>
        <taxon>Lysobacterales</taxon>
        <taxon>Lysobacteraceae</taxon>
        <taxon>Xanthomonas</taxon>
    </lineage>
</organism>
<dbReference type="Proteomes" id="UP001209922">
    <property type="component" value="Unassembled WGS sequence"/>
</dbReference>
<keyword evidence="6" id="KW-0500">Molybdenum</keyword>
<reference evidence="8 9" key="1">
    <citation type="submission" date="2022-10" db="EMBL/GenBank/DDBJ databases">
        <title>Xanthomonas sp. H13-6.</title>
        <authorList>
            <person name="Liu X."/>
            <person name="Deng Z."/>
            <person name="Jiang Y."/>
            <person name="Yu T."/>
            <person name="Ai J."/>
        </authorList>
    </citation>
    <scope>NUCLEOTIDE SEQUENCE [LARGE SCALE GENOMIC DNA]</scope>
    <source>
        <strain evidence="8 9">H13-6</strain>
    </source>
</reference>
<dbReference type="InterPro" id="IPR036135">
    <property type="entry name" value="MoeA_linker/N_sf"/>
</dbReference>
<dbReference type="Gene3D" id="2.170.190.11">
    <property type="entry name" value="Molybdopterin biosynthesis moea protein, domain 3"/>
    <property type="match status" value="1"/>
</dbReference>
<dbReference type="InterPro" id="IPR036425">
    <property type="entry name" value="MoaB/Mog-like_dom_sf"/>
</dbReference>
<gene>
    <name evidence="8" type="ORF">OK345_08410</name>
</gene>
<dbReference type="EMBL" id="JAPCHY010000005">
    <property type="protein sequence ID" value="MCW4472524.1"/>
    <property type="molecule type" value="Genomic_DNA"/>
</dbReference>
<comment type="function">
    <text evidence="1 6">Catalyzes the insertion of molybdate into adenylated molybdopterin with the concomitant release of AMP.</text>
</comment>
<evidence type="ECO:0000256" key="2">
    <source>
        <dbReference type="ARBA" id="ARBA00005046"/>
    </source>
</evidence>
<proteinExistence type="inferred from homology"/>
<dbReference type="InterPro" id="IPR005111">
    <property type="entry name" value="MoeA_C_domain_IV"/>
</dbReference>
<feature type="domain" description="MoaB/Mog" evidence="7">
    <location>
        <begin position="181"/>
        <end position="322"/>
    </location>
</feature>
<evidence type="ECO:0000313" key="8">
    <source>
        <dbReference type="EMBL" id="MCW4472524.1"/>
    </source>
</evidence>
<dbReference type="SMART" id="SM00852">
    <property type="entry name" value="MoCF_biosynth"/>
    <property type="match status" value="1"/>
</dbReference>
<dbReference type="InterPro" id="IPR001453">
    <property type="entry name" value="MoaB/Mog_dom"/>
</dbReference>
<keyword evidence="6" id="KW-0479">Metal-binding</keyword>
<dbReference type="Gene3D" id="3.40.980.10">
    <property type="entry name" value="MoaB/Mog-like domain"/>
    <property type="match status" value="1"/>
</dbReference>
<dbReference type="Gene3D" id="2.40.340.10">
    <property type="entry name" value="MoeA, C-terminal, domain IV"/>
    <property type="match status" value="1"/>
</dbReference>
<dbReference type="InterPro" id="IPR005110">
    <property type="entry name" value="MoeA_linker/N"/>
</dbReference>
<accession>A0ABT3JVL0</accession>
<evidence type="ECO:0000313" key="9">
    <source>
        <dbReference type="Proteomes" id="UP001209922"/>
    </source>
</evidence>
<comment type="pathway">
    <text evidence="2 6">Cofactor biosynthesis; molybdopterin biosynthesis.</text>
</comment>
<dbReference type="NCBIfam" id="NF045515">
    <property type="entry name" value="Glp_gephyrin"/>
    <property type="match status" value="1"/>
</dbReference>
<keyword evidence="9" id="KW-1185">Reference proteome</keyword>
<dbReference type="Pfam" id="PF03454">
    <property type="entry name" value="MoeA_C"/>
    <property type="match status" value="1"/>
</dbReference>
<dbReference type="SUPFAM" id="SSF63882">
    <property type="entry name" value="MoeA N-terminal region -like"/>
    <property type="match status" value="1"/>
</dbReference>
<evidence type="ECO:0000259" key="7">
    <source>
        <dbReference type="SMART" id="SM00852"/>
    </source>
</evidence>
<dbReference type="EC" id="2.10.1.1" evidence="6"/>
<comment type="cofactor">
    <cofactor evidence="6">
        <name>Mg(2+)</name>
        <dbReference type="ChEBI" id="CHEBI:18420"/>
    </cofactor>
</comment>
<comment type="catalytic activity">
    <reaction evidence="5">
        <text>adenylyl-molybdopterin + molybdate = Mo-molybdopterin + AMP + H(+)</text>
        <dbReference type="Rhea" id="RHEA:35047"/>
        <dbReference type="ChEBI" id="CHEBI:15378"/>
        <dbReference type="ChEBI" id="CHEBI:36264"/>
        <dbReference type="ChEBI" id="CHEBI:62727"/>
        <dbReference type="ChEBI" id="CHEBI:71302"/>
        <dbReference type="ChEBI" id="CHEBI:456215"/>
        <dbReference type="EC" id="2.10.1.1"/>
    </reaction>
</comment>
<dbReference type="PROSITE" id="PS01079">
    <property type="entry name" value="MOCF_BIOSYNTHESIS_2"/>
    <property type="match status" value="1"/>
</dbReference>
<comment type="similarity">
    <text evidence="3 6">Belongs to the MoeA family.</text>
</comment>
<dbReference type="SUPFAM" id="SSF63867">
    <property type="entry name" value="MoeA C-terminal domain-like"/>
    <property type="match status" value="1"/>
</dbReference>
<name>A0ABT3JVL0_9XANT</name>
<evidence type="ECO:0000256" key="3">
    <source>
        <dbReference type="ARBA" id="ARBA00010763"/>
    </source>
</evidence>